<dbReference type="PROSITE" id="PS50160">
    <property type="entry name" value="DNA_LIGASE_A3"/>
    <property type="match status" value="1"/>
</dbReference>
<evidence type="ECO:0000256" key="8">
    <source>
        <dbReference type="ARBA" id="ARBA00022840"/>
    </source>
</evidence>
<dbReference type="FunFam" id="1.10.3260.10:FF:000007">
    <property type="entry name" value="DNA ligase"/>
    <property type="match status" value="1"/>
</dbReference>
<dbReference type="PANTHER" id="PTHR45674">
    <property type="entry name" value="DNA LIGASE 1/3 FAMILY MEMBER"/>
    <property type="match status" value="1"/>
</dbReference>
<dbReference type="Pfam" id="PF04679">
    <property type="entry name" value="DNA_ligase_A_C"/>
    <property type="match status" value="1"/>
</dbReference>
<dbReference type="GO" id="GO:0005524">
    <property type="term" value="F:ATP binding"/>
    <property type="evidence" value="ECO:0007669"/>
    <property type="project" value="UniProtKB-KW"/>
</dbReference>
<evidence type="ECO:0000256" key="2">
    <source>
        <dbReference type="ARBA" id="ARBA00022598"/>
    </source>
</evidence>
<dbReference type="GO" id="GO:0006281">
    <property type="term" value="P:DNA repair"/>
    <property type="evidence" value="ECO:0007669"/>
    <property type="project" value="UniProtKB-KW"/>
</dbReference>
<gene>
    <name evidence="14" type="ORF">LCGC14_0736190</name>
</gene>
<evidence type="ECO:0000256" key="11">
    <source>
        <dbReference type="ARBA" id="ARBA00023204"/>
    </source>
</evidence>
<evidence type="ECO:0000256" key="6">
    <source>
        <dbReference type="ARBA" id="ARBA00022741"/>
    </source>
</evidence>
<evidence type="ECO:0000256" key="4">
    <source>
        <dbReference type="ARBA" id="ARBA00022705"/>
    </source>
</evidence>
<dbReference type="Gene3D" id="1.10.3260.10">
    <property type="entry name" value="DNA ligase, ATP-dependent, N-terminal domain"/>
    <property type="match status" value="1"/>
</dbReference>
<comment type="similarity">
    <text evidence="1">Belongs to the ATP-dependent DNA ligase family.</text>
</comment>
<dbReference type="InterPro" id="IPR012340">
    <property type="entry name" value="NA-bd_OB-fold"/>
</dbReference>
<evidence type="ECO:0000256" key="1">
    <source>
        <dbReference type="ARBA" id="ARBA00007572"/>
    </source>
</evidence>
<keyword evidence="4" id="KW-0235">DNA replication</keyword>
<keyword evidence="5" id="KW-0479">Metal-binding</keyword>
<dbReference type="SUPFAM" id="SSF117018">
    <property type="entry name" value="ATP-dependent DNA ligase DNA-binding domain"/>
    <property type="match status" value="1"/>
</dbReference>
<keyword evidence="11" id="KW-0234">DNA repair</keyword>
<feature type="domain" description="ATP-dependent DNA ligase family profile" evidence="13">
    <location>
        <begin position="344"/>
        <end position="479"/>
    </location>
</feature>
<keyword evidence="2" id="KW-0436">Ligase</keyword>
<protein>
    <recommendedName>
        <fullName evidence="13">ATP-dependent DNA ligase family profile domain-containing protein</fullName>
    </recommendedName>
</protein>
<dbReference type="PANTHER" id="PTHR45674:SF4">
    <property type="entry name" value="DNA LIGASE 1"/>
    <property type="match status" value="1"/>
</dbReference>
<evidence type="ECO:0000256" key="5">
    <source>
        <dbReference type="ARBA" id="ARBA00022723"/>
    </source>
</evidence>
<evidence type="ECO:0000313" key="14">
    <source>
        <dbReference type="EMBL" id="KKN40155.1"/>
    </source>
</evidence>
<dbReference type="AlphaFoldDB" id="A0A0F9Q831"/>
<keyword evidence="7" id="KW-0227">DNA damage</keyword>
<comment type="caution">
    <text evidence="14">The sequence shown here is derived from an EMBL/GenBank/DDBJ whole genome shotgun (WGS) entry which is preliminary data.</text>
</comment>
<dbReference type="InterPro" id="IPR036599">
    <property type="entry name" value="DNA_ligase_N_sf"/>
</dbReference>
<dbReference type="InterPro" id="IPR012308">
    <property type="entry name" value="DNA_ligase_ATP-dep_N"/>
</dbReference>
<evidence type="ECO:0000256" key="12">
    <source>
        <dbReference type="ARBA" id="ARBA00023306"/>
    </source>
</evidence>
<name>A0A0F9Q831_9ZZZZ</name>
<evidence type="ECO:0000256" key="9">
    <source>
        <dbReference type="ARBA" id="ARBA00022842"/>
    </source>
</evidence>
<dbReference type="GO" id="GO:0003677">
    <property type="term" value="F:DNA binding"/>
    <property type="evidence" value="ECO:0007669"/>
    <property type="project" value="InterPro"/>
</dbReference>
<dbReference type="InterPro" id="IPR016059">
    <property type="entry name" value="DNA_ligase_ATP-dep_CS"/>
</dbReference>
<dbReference type="Gene3D" id="2.40.50.140">
    <property type="entry name" value="Nucleic acid-binding proteins"/>
    <property type="match status" value="1"/>
</dbReference>
<dbReference type="GO" id="GO:0006273">
    <property type="term" value="P:lagging strand elongation"/>
    <property type="evidence" value="ECO:0007669"/>
    <property type="project" value="TreeGrafter"/>
</dbReference>
<dbReference type="InterPro" id="IPR000977">
    <property type="entry name" value="DNA_ligase_ATP-dep"/>
</dbReference>
<dbReference type="Pfam" id="PF04675">
    <property type="entry name" value="DNA_ligase_A_N"/>
    <property type="match status" value="1"/>
</dbReference>
<dbReference type="InterPro" id="IPR012310">
    <property type="entry name" value="DNA_ligase_ATP-dep_cent"/>
</dbReference>
<keyword evidence="8" id="KW-0067">ATP-binding</keyword>
<dbReference type="GO" id="GO:0006310">
    <property type="term" value="P:DNA recombination"/>
    <property type="evidence" value="ECO:0007669"/>
    <property type="project" value="UniProtKB-KW"/>
</dbReference>
<proteinExistence type="inferred from homology"/>
<reference evidence="14" key="1">
    <citation type="journal article" date="2015" name="Nature">
        <title>Complex archaea that bridge the gap between prokaryotes and eukaryotes.</title>
        <authorList>
            <person name="Spang A."/>
            <person name="Saw J.H."/>
            <person name="Jorgensen S.L."/>
            <person name="Zaremba-Niedzwiedzka K."/>
            <person name="Martijn J."/>
            <person name="Lind A.E."/>
            <person name="van Eijk R."/>
            <person name="Schleper C."/>
            <person name="Guy L."/>
            <person name="Ettema T.J."/>
        </authorList>
    </citation>
    <scope>NUCLEOTIDE SEQUENCE</scope>
</reference>
<evidence type="ECO:0000256" key="10">
    <source>
        <dbReference type="ARBA" id="ARBA00023172"/>
    </source>
</evidence>
<evidence type="ECO:0000256" key="3">
    <source>
        <dbReference type="ARBA" id="ARBA00022618"/>
    </source>
</evidence>
<dbReference type="Pfam" id="PF01068">
    <property type="entry name" value="DNA_ligase_A_M"/>
    <property type="match status" value="1"/>
</dbReference>
<dbReference type="InterPro" id="IPR022865">
    <property type="entry name" value="DNA_ligae_ATP-dep_bac/arc"/>
</dbReference>
<dbReference type="SUPFAM" id="SSF50249">
    <property type="entry name" value="Nucleic acid-binding proteins"/>
    <property type="match status" value="1"/>
</dbReference>
<sequence length="585" mass="66875">MKFSRLSKLFSELESTSKRLEMIDLLSDFFEKIKEKRDFNDLEKIIYLLQGQLAPNIKQFPKMGLAEKMIIEALSLHSGIDRKRIKAVLVKKGDIGATAELILSKEKKQKSLFDYNADNNRKESSLEISELYSELKKIALTEGSGSHDIKLGILRGLMRKSSPLENKYLLRIITSTLRVGVQSPTIIEGLALAFTGLKDNKEFIERAYALYPDLGDISGILAEKGLEYVKGINIRYGIPILSMLASRETYSEFINRLGIPFVAEHKLDGERLQIHKRGDDVQLFSRRLLDISEQYPDVCRTVRESIVADNVIFEGEVVAMDHFYEKMLPFQVLSKRRRKYDVKGISKEVPVCLFVFDLLKFDDQSYVDKPLLSRKEKLEEMVVEKDEIRLVKSKLIHSTEELIDFFKEARAEGTEGIMAKSIQENSIYQAGNRGFLWLKLKGLEGGKLKDSIDVVIVGAFYGKGRRTGVLGTYIGAVYNPDTDEFYAFTRFFSGLTDELSDSLTKEMKKFEIKRRAPNVVCEDTPDVWIQPEVVMEIIGDEITISDKFASLGYSMRFPVFQRLRPEKSPKDATTVEEIKELYETQ</sequence>
<dbReference type="PROSITE" id="PS00333">
    <property type="entry name" value="DNA_LIGASE_A2"/>
    <property type="match status" value="1"/>
</dbReference>
<dbReference type="GO" id="GO:0003910">
    <property type="term" value="F:DNA ligase (ATP) activity"/>
    <property type="evidence" value="ECO:0007669"/>
    <property type="project" value="InterPro"/>
</dbReference>
<keyword evidence="3" id="KW-0132">Cell division</keyword>
<dbReference type="EMBL" id="LAZR01001721">
    <property type="protein sequence ID" value="KKN40155.1"/>
    <property type="molecule type" value="Genomic_DNA"/>
</dbReference>
<keyword evidence="9" id="KW-0460">Magnesium</keyword>
<dbReference type="GO" id="GO:0046872">
    <property type="term" value="F:metal ion binding"/>
    <property type="evidence" value="ECO:0007669"/>
    <property type="project" value="UniProtKB-KW"/>
</dbReference>
<dbReference type="InterPro" id="IPR012309">
    <property type="entry name" value="DNA_ligase_ATP-dep_C"/>
</dbReference>
<dbReference type="Gene3D" id="3.30.470.30">
    <property type="entry name" value="DNA ligase/mRNA capping enzyme"/>
    <property type="match status" value="1"/>
</dbReference>
<dbReference type="HAMAP" id="MF_00407">
    <property type="entry name" value="DNA_ligase"/>
    <property type="match status" value="1"/>
</dbReference>
<dbReference type="NCBIfam" id="TIGR00574">
    <property type="entry name" value="dnl1"/>
    <property type="match status" value="1"/>
</dbReference>
<evidence type="ECO:0000256" key="7">
    <source>
        <dbReference type="ARBA" id="ARBA00022763"/>
    </source>
</evidence>
<dbReference type="CDD" id="cd07901">
    <property type="entry name" value="Adenylation_DNA_ligase_Arch_LigB"/>
    <property type="match status" value="1"/>
</dbReference>
<dbReference type="GO" id="GO:0071897">
    <property type="term" value="P:DNA biosynthetic process"/>
    <property type="evidence" value="ECO:0007669"/>
    <property type="project" value="InterPro"/>
</dbReference>
<accession>A0A0F9Q831</accession>
<evidence type="ECO:0000259" key="13">
    <source>
        <dbReference type="PROSITE" id="PS50160"/>
    </source>
</evidence>
<dbReference type="SUPFAM" id="SSF56091">
    <property type="entry name" value="DNA ligase/mRNA capping enzyme, catalytic domain"/>
    <property type="match status" value="1"/>
</dbReference>
<keyword evidence="12" id="KW-0131">Cell cycle</keyword>
<organism evidence="14">
    <name type="scientific">marine sediment metagenome</name>
    <dbReference type="NCBI Taxonomy" id="412755"/>
    <lineage>
        <taxon>unclassified sequences</taxon>
        <taxon>metagenomes</taxon>
        <taxon>ecological metagenomes</taxon>
    </lineage>
</organism>
<dbReference type="InterPro" id="IPR050191">
    <property type="entry name" value="ATP-dep_DNA_ligase"/>
</dbReference>
<keyword evidence="10" id="KW-0233">DNA recombination</keyword>
<keyword evidence="6" id="KW-0547">Nucleotide-binding</keyword>
<dbReference type="GO" id="GO:0051301">
    <property type="term" value="P:cell division"/>
    <property type="evidence" value="ECO:0007669"/>
    <property type="project" value="UniProtKB-KW"/>
</dbReference>